<dbReference type="InterPro" id="IPR050256">
    <property type="entry name" value="Glycosyltransferase_2"/>
</dbReference>
<evidence type="ECO:0000256" key="4">
    <source>
        <dbReference type="ARBA" id="ARBA00022989"/>
    </source>
</evidence>
<dbReference type="PANTHER" id="PTHR48090:SF7">
    <property type="entry name" value="RFBJ PROTEIN"/>
    <property type="match status" value="1"/>
</dbReference>
<evidence type="ECO:0000259" key="9">
    <source>
        <dbReference type="Pfam" id="PF04138"/>
    </source>
</evidence>
<keyword evidence="4 7" id="KW-1133">Transmembrane helix</keyword>
<evidence type="ECO:0000259" key="8">
    <source>
        <dbReference type="Pfam" id="PF00535"/>
    </source>
</evidence>
<evidence type="ECO:0000256" key="6">
    <source>
        <dbReference type="SAM" id="MobiDB-lite"/>
    </source>
</evidence>
<dbReference type="RefSeq" id="WP_184751579.1">
    <property type="nucleotide sequence ID" value="NZ_BAAAJR010000001.1"/>
</dbReference>
<sequence length="373" mass="39941">MIVVIPALEPGPALPQIVRELAASDPDVDVLIVDDGSGPAYASVFRACRQAGARVLHHPANRGKGAALKTAFADVLSTRPGEDVVTADADGQHRIADILRVADGLREDAASETRAMILGCRAFTGAVPARSRVGNAASRGLFRLAAGWRLSDTQTGLRGLPASVLAWLLEVPGDRFEYEQNVLLRAHRAGVATREIPIETVYLDDNASSHFRPVADSLRVVLPLVLFGGSSLLAFFIDTLALLAMTALTGSLVLSIVVARLVSASVNFLVNRRVVFGRRGAGRWRQAVRYALLAGLLLASNIVWMQALTTFGVPLLAAKIATEAVLFVTSYGVQRSLVFGRPELESPSKARHRNRIGAPTRMESHPLHTGRSS</sequence>
<evidence type="ECO:0000313" key="11">
    <source>
        <dbReference type="Proteomes" id="UP000537775"/>
    </source>
</evidence>
<proteinExistence type="inferred from homology"/>
<evidence type="ECO:0000256" key="1">
    <source>
        <dbReference type="ARBA" id="ARBA00004141"/>
    </source>
</evidence>
<feature type="transmembrane region" description="Helical" evidence="7">
    <location>
        <begin position="251"/>
        <end position="270"/>
    </location>
</feature>
<dbReference type="InterPro" id="IPR001173">
    <property type="entry name" value="Glyco_trans_2-like"/>
</dbReference>
<dbReference type="SUPFAM" id="SSF53448">
    <property type="entry name" value="Nucleotide-diphospho-sugar transferases"/>
    <property type="match status" value="1"/>
</dbReference>
<keyword evidence="10" id="KW-0808">Transferase</keyword>
<dbReference type="Pfam" id="PF00535">
    <property type="entry name" value="Glycos_transf_2"/>
    <property type="match status" value="1"/>
</dbReference>
<dbReference type="GO" id="GO:0016740">
    <property type="term" value="F:transferase activity"/>
    <property type="evidence" value="ECO:0007669"/>
    <property type="project" value="UniProtKB-KW"/>
</dbReference>
<dbReference type="Gene3D" id="3.90.550.10">
    <property type="entry name" value="Spore Coat Polysaccharide Biosynthesis Protein SpsA, Chain A"/>
    <property type="match status" value="1"/>
</dbReference>
<comment type="subcellular location">
    <subcellularLocation>
        <location evidence="1">Membrane</location>
        <topology evidence="1">Multi-pass membrane protein</topology>
    </subcellularLocation>
</comment>
<comment type="caution">
    <text evidence="10">The sequence shown here is derived from an EMBL/GenBank/DDBJ whole genome shotgun (WGS) entry which is preliminary data.</text>
</comment>
<evidence type="ECO:0000256" key="3">
    <source>
        <dbReference type="ARBA" id="ARBA00022692"/>
    </source>
</evidence>
<feature type="region of interest" description="Disordered" evidence="6">
    <location>
        <begin position="348"/>
        <end position="373"/>
    </location>
</feature>
<dbReference type="InterPro" id="IPR007267">
    <property type="entry name" value="GtrA_DPMS_TM"/>
</dbReference>
<dbReference type="PANTHER" id="PTHR48090">
    <property type="entry name" value="UNDECAPRENYL-PHOSPHATE 4-DEOXY-4-FORMAMIDO-L-ARABINOSE TRANSFERASE-RELATED"/>
    <property type="match status" value="1"/>
</dbReference>
<evidence type="ECO:0000256" key="2">
    <source>
        <dbReference type="ARBA" id="ARBA00006739"/>
    </source>
</evidence>
<keyword evidence="3 7" id="KW-0812">Transmembrane</keyword>
<dbReference type="GO" id="GO:0000271">
    <property type="term" value="P:polysaccharide biosynthetic process"/>
    <property type="evidence" value="ECO:0007669"/>
    <property type="project" value="InterPro"/>
</dbReference>
<feature type="domain" description="Glycosyltransferase 2-like" evidence="8">
    <location>
        <begin position="3"/>
        <end position="108"/>
    </location>
</feature>
<protein>
    <submittedName>
        <fullName evidence="10">Glycosyltransferase involved in cell wall biosynthesis</fullName>
    </submittedName>
</protein>
<dbReference type="Pfam" id="PF04138">
    <property type="entry name" value="GtrA_DPMS_TM"/>
    <property type="match status" value="1"/>
</dbReference>
<gene>
    <name evidence="10" type="ORF">HD594_002836</name>
</gene>
<dbReference type="EMBL" id="JACHML010000001">
    <property type="protein sequence ID" value="MBB6392523.1"/>
    <property type="molecule type" value="Genomic_DNA"/>
</dbReference>
<accession>A0A7X0KVT2</accession>
<reference evidence="10 11" key="1">
    <citation type="submission" date="2020-08" db="EMBL/GenBank/DDBJ databases">
        <title>Sequencing the genomes of 1000 actinobacteria strains.</title>
        <authorList>
            <person name="Klenk H.-P."/>
        </authorList>
    </citation>
    <scope>NUCLEOTIDE SEQUENCE [LARGE SCALE GENOMIC DNA]</scope>
    <source>
        <strain evidence="10 11">DSM 12511</strain>
    </source>
</reference>
<feature type="transmembrane region" description="Helical" evidence="7">
    <location>
        <begin position="220"/>
        <end position="245"/>
    </location>
</feature>
<keyword evidence="11" id="KW-1185">Reference proteome</keyword>
<dbReference type="CDD" id="cd04179">
    <property type="entry name" value="DPM_DPG-synthase_like"/>
    <property type="match status" value="1"/>
</dbReference>
<feature type="transmembrane region" description="Helical" evidence="7">
    <location>
        <begin position="290"/>
        <end position="307"/>
    </location>
</feature>
<dbReference type="AlphaFoldDB" id="A0A7X0KVT2"/>
<evidence type="ECO:0000313" key="10">
    <source>
        <dbReference type="EMBL" id="MBB6392523.1"/>
    </source>
</evidence>
<keyword evidence="5 7" id="KW-0472">Membrane</keyword>
<organism evidence="10 11">
    <name type="scientific">Microbacterium thalassium</name>
    <dbReference type="NCBI Taxonomy" id="362649"/>
    <lineage>
        <taxon>Bacteria</taxon>
        <taxon>Bacillati</taxon>
        <taxon>Actinomycetota</taxon>
        <taxon>Actinomycetes</taxon>
        <taxon>Micrococcales</taxon>
        <taxon>Microbacteriaceae</taxon>
        <taxon>Microbacterium</taxon>
    </lineage>
</organism>
<evidence type="ECO:0000256" key="7">
    <source>
        <dbReference type="SAM" id="Phobius"/>
    </source>
</evidence>
<feature type="domain" description="GtrA/DPMS transmembrane" evidence="9">
    <location>
        <begin position="227"/>
        <end position="339"/>
    </location>
</feature>
<dbReference type="InterPro" id="IPR029044">
    <property type="entry name" value="Nucleotide-diphossugar_trans"/>
</dbReference>
<dbReference type="Proteomes" id="UP000537775">
    <property type="component" value="Unassembled WGS sequence"/>
</dbReference>
<name>A0A7X0KVT2_9MICO</name>
<comment type="similarity">
    <text evidence="2">Belongs to the glycosyltransferase 2 family.</text>
</comment>
<dbReference type="GO" id="GO:0016020">
    <property type="term" value="C:membrane"/>
    <property type="evidence" value="ECO:0007669"/>
    <property type="project" value="UniProtKB-SubCell"/>
</dbReference>
<evidence type="ECO:0000256" key="5">
    <source>
        <dbReference type="ARBA" id="ARBA00023136"/>
    </source>
</evidence>